<evidence type="ECO:0000313" key="1">
    <source>
        <dbReference type="EMBL" id="SVC24795.1"/>
    </source>
</evidence>
<organism evidence="1">
    <name type="scientific">marine metagenome</name>
    <dbReference type="NCBI Taxonomy" id="408172"/>
    <lineage>
        <taxon>unclassified sequences</taxon>
        <taxon>metagenomes</taxon>
        <taxon>ecological metagenomes</taxon>
    </lineage>
</organism>
<dbReference type="EMBL" id="UINC01081187">
    <property type="protein sequence ID" value="SVC24795.1"/>
    <property type="molecule type" value="Genomic_DNA"/>
</dbReference>
<accession>A0A382KMJ6</accession>
<gene>
    <name evidence="1" type="ORF">METZ01_LOCUS277649</name>
</gene>
<reference evidence="1" key="1">
    <citation type="submission" date="2018-05" db="EMBL/GenBank/DDBJ databases">
        <authorList>
            <person name="Lanie J.A."/>
            <person name="Ng W.-L."/>
            <person name="Kazmierczak K.M."/>
            <person name="Andrzejewski T.M."/>
            <person name="Davidsen T.M."/>
            <person name="Wayne K.J."/>
            <person name="Tettelin H."/>
            <person name="Glass J.I."/>
            <person name="Rusch D."/>
            <person name="Podicherti R."/>
            <person name="Tsui H.-C.T."/>
            <person name="Winkler M.E."/>
        </authorList>
    </citation>
    <scope>NUCLEOTIDE SEQUENCE</scope>
</reference>
<name>A0A382KMJ6_9ZZZZ</name>
<protein>
    <submittedName>
        <fullName evidence="1">Uncharacterized protein</fullName>
    </submittedName>
</protein>
<proteinExistence type="predicted"/>
<sequence>MKFIISLIALNLLSAEYSLAADDDKKNNCFAAVSNIDSAQYWAQTNVSLNLKDPIGLGVLIKKGQQIKINNDKRKLFFQGYNSLSNTITVKDISYKVFYTKRKKLEYRLSEIDRIKLRLDNTFNRALLLWYPNIFVHVLPQAVIGGVVTGIAGVITGEKHIDRSKGALSSIFYPMMIYIMGNGFINSWPTAKKVGKGEWLSIPLKGDSAWKIANK</sequence>
<dbReference type="AlphaFoldDB" id="A0A382KMJ6"/>